<dbReference type="Pfam" id="PF24809">
    <property type="entry name" value="DUF7708"/>
    <property type="match status" value="1"/>
</dbReference>
<dbReference type="InterPro" id="IPR007111">
    <property type="entry name" value="NACHT_NTPase"/>
</dbReference>
<proteinExistence type="predicted"/>
<dbReference type="Pfam" id="PF24883">
    <property type="entry name" value="NPHP3_N"/>
    <property type="match status" value="1"/>
</dbReference>
<dbReference type="InterPro" id="IPR002110">
    <property type="entry name" value="Ankyrin_rpt"/>
</dbReference>
<dbReference type="InterPro" id="IPR056884">
    <property type="entry name" value="NPHP3-like_N"/>
</dbReference>
<dbReference type="SMART" id="SM00248">
    <property type="entry name" value="ANK"/>
    <property type="match status" value="4"/>
</dbReference>
<sequence>DLWSAALQKLSVEDQRVIECIAPTQANGIPFSERVEELIEITRNKQDECEKKRYKFSFRGHEIILRDVAEKIIIWLDKFKAIGDVAVNFDPVHSSLPWAGVRFLLQVSVGEQEQMGSLLVTAEKFTYLINRCTIYDLLYGSTTTPGKELQNLHAALVELYVTILQLIALAYRLYTKSTTARAVHSFLNPEGVSGILSKCQNIEARVECEAQNCERMRSRVVGANFEKSIQTLQQLHDAMQKPILRTDERVLVVLQNMGQRERQEILEWISRIPYGMNHDMVKEKRTANTCQWLLGHKNYREWQDTSSSTILWLHGSPGAGKTYLTSTVIDDISKILQSGPNHEGFAFFYCNRNESQRRDPLSVLRSFVRQLSNKANDENSVQNDLYSLYKKLQSKATELTLTRCKELISCFVNLYPKTTLVLDALDECDRSNRNFLVQIFEDLLSNAERPVKIFISSRPDGDIRERFKTRANIEIQATDNQEDIATFVKSEIINHQRWSRISPKLQIKIVETLLMRSQGMFQWAALQIRQLLELDLEDAIEDRLGKLPMDLKHAYDEIYGKIKRNEKQREIADRAFQWVMASCEPLQTPVFLEAVLQDVNNDTARSVRKVDEDLVLQLCQNLLVIDSELKVWRFSHLSVAEYFEQHHWTRIDANCFLAKVCLVALLSDDTEVELEMGSDETRNKSRSLAHYARHHWMIHVKNHEGESPDHRLSNLLERLLGSPYTDSSCAYQRLHRVVMKEQYRSKPSTSFFSNSDSSLYNVEQFSAPSFAICIFGFYTTLPNIWAKPWPNLSQVNNRSNSLLSLAASAGYVSICQRLVKWGVEVDMWLQYGDFGSALSAAVSQGHKDVTQLLIKSGADSGADVNMQLQNGRYGSALVAASHYGKKMIVGLLIESGAEVNMQHQNGQYASALVAASSSGYEGVAQLLIKSGASLCNDGV</sequence>
<accession>A0A8E2EMY9</accession>
<dbReference type="InterPro" id="IPR027417">
    <property type="entry name" value="P-loop_NTPase"/>
</dbReference>
<organism evidence="4 5">
    <name type="scientific">Glonium stellatum</name>
    <dbReference type="NCBI Taxonomy" id="574774"/>
    <lineage>
        <taxon>Eukaryota</taxon>
        <taxon>Fungi</taxon>
        <taxon>Dikarya</taxon>
        <taxon>Ascomycota</taxon>
        <taxon>Pezizomycotina</taxon>
        <taxon>Dothideomycetes</taxon>
        <taxon>Pleosporomycetidae</taxon>
        <taxon>Gloniales</taxon>
        <taxon>Gloniaceae</taxon>
        <taxon>Glonium</taxon>
    </lineage>
</organism>
<dbReference type="PANTHER" id="PTHR10039:SF16">
    <property type="entry name" value="GPI INOSITOL-DEACYLASE"/>
    <property type="match status" value="1"/>
</dbReference>
<evidence type="ECO:0000259" key="3">
    <source>
        <dbReference type="PROSITE" id="PS50837"/>
    </source>
</evidence>
<dbReference type="Gene3D" id="1.25.40.20">
    <property type="entry name" value="Ankyrin repeat-containing domain"/>
    <property type="match status" value="1"/>
</dbReference>
<feature type="non-terminal residue" evidence="4">
    <location>
        <position position="939"/>
    </location>
</feature>
<keyword evidence="5" id="KW-1185">Reference proteome</keyword>
<dbReference type="AlphaFoldDB" id="A0A8E2EMY9"/>
<feature type="repeat" description="ANK" evidence="2">
    <location>
        <begin position="833"/>
        <end position="865"/>
    </location>
</feature>
<dbReference type="OrthoDB" id="7464126at2759"/>
<keyword evidence="2" id="KW-0040">ANK repeat</keyword>
<dbReference type="SUPFAM" id="SSF52540">
    <property type="entry name" value="P-loop containing nucleoside triphosphate hydrolases"/>
    <property type="match status" value="1"/>
</dbReference>
<evidence type="ECO:0000256" key="1">
    <source>
        <dbReference type="ARBA" id="ARBA00022737"/>
    </source>
</evidence>
<protein>
    <recommendedName>
        <fullName evidence="3">NACHT domain-containing protein</fullName>
    </recommendedName>
</protein>
<gene>
    <name evidence="4" type="ORF">AOQ84DRAFT_306174</name>
</gene>
<dbReference type="PROSITE" id="PS50088">
    <property type="entry name" value="ANK_REPEAT"/>
    <property type="match status" value="1"/>
</dbReference>
<keyword evidence="1" id="KW-0677">Repeat</keyword>
<evidence type="ECO:0000256" key="2">
    <source>
        <dbReference type="PROSITE-ProRule" id="PRU00023"/>
    </source>
</evidence>
<evidence type="ECO:0000313" key="4">
    <source>
        <dbReference type="EMBL" id="OCL01702.1"/>
    </source>
</evidence>
<dbReference type="Proteomes" id="UP000250140">
    <property type="component" value="Unassembled WGS sequence"/>
</dbReference>
<name>A0A8E2EMY9_9PEZI</name>
<dbReference type="InterPro" id="IPR036770">
    <property type="entry name" value="Ankyrin_rpt-contain_sf"/>
</dbReference>
<dbReference type="PROSITE" id="PS50837">
    <property type="entry name" value="NACHT"/>
    <property type="match status" value="1"/>
</dbReference>
<feature type="domain" description="NACHT" evidence="3">
    <location>
        <begin position="309"/>
        <end position="461"/>
    </location>
</feature>
<dbReference type="EMBL" id="KV751091">
    <property type="protein sequence ID" value="OCL01702.1"/>
    <property type="molecule type" value="Genomic_DNA"/>
</dbReference>
<dbReference type="InterPro" id="IPR056125">
    <property type="entry name" value="DUF7708"/>
</dbReference>
<dbReference type="SUPFAM" id="SSF48403">
    <property type="entry name" value="Ankyrin repeat"/>
    <property type="match status" value="1"/>
</dbReference>
<dbReference type="PANTHER" id="PTHR10039">
    <property type="entry name" value="AMELOGENIN"/>
    <property type="match status" value="1"/>
</dbReference>
<dbReference type="Gene3D" id="3.40.50.300">
    <property type="entry name" value="P-loop containing nucleotide triphosphate hydrolases"/>
    <property type="match status" value="1"/>
</dbReference>
<dbReference type="Pfam" id="PF12796">
    <property type="entry name" value="Ank_2"/>
    <property type="match status" value="1"/>
</dbReference>
<reference evidence="4 5" key="1">
    <citation type="journal article" date="2016" name="Nat. Commun.">
        <title>Ectomycorrhizal ecology is imprinted in the genome of the dominant symbiotic fungus Cenococcum geophilum.</title>
        <authorList>
            <consortium name="DOE Joint Genome Institute"/>
            <person name="Peter M."/>
            <person name="Kohler A."/>
            <person name="Ohm R.A."/>
            <person name="Kuo A."/>
            <person name="Krutzmann J."/>
            <person name="Morin E."/>
            <person name="Arend M."/>
            <person name="Barry K.W."/>
            <person name="Binder M."/>
            <person name="Choi C."/>
            <person name="Clum A."/>
            <person name="Copeland A."/>
            <person name="Grisel N."/>
            <person name="Haridas S."/>
            <person name="Kipfer T."/>
            <person name="LaButti K."/>
            <person name="Lindquist E."/>
            <person name="Lipzen A."/>
            <person name="Maire R."/>
            <person name="Meier B."/>
            <person name="Mihaltcheva S."/>
            <person name="Molinier V."/>
            <person name="Murat C."/>
            <person name="Poggeler S."/>
            <person name="Quandt C.A."/>
            <person name="Sperisen C."/>
            <person name="Tritt A."/>
            <person name="Tisserant E."/>
            <person name="Crous P.W."/>
            <person name="Henrissat B."/>
            <person name="Nehls U."/>
            <person name="Egli S."/>
            <person name="Spatafora J.W."/>
            <person name="Grigoriev I.V."/>
            <person name="Martin F.M."/>
        </authorList>
    </citation>
    <scope>NUCLEOTIDE SEQUENCE [LARGE SCALE GENOMIC DNA]</scope>
    <source>
        <strain evidence="4 5">CBS 207.34</strain>
    </source>
</reference>
<evidence type="ECO:0000313" key="5">
    <source>
        <dbReference type="Proteomes" id="UP000250140"/>
    </source>
</evidence>